<comment type="caution">
    <text evidence="2">The sequence shown here is derived from an EMBL/GenBank/DDBJ whole genome shotgun (WGS) entry which is preliminary data.</text>
</comment>
<dbReference type="Proteomes" id="UP000702952">
    <property type="component" value="Unassembled WGS sequence"/>
</dbReference>
<sequence length="63" mass="6950">MKTYEVLRQHLGDKMYMPGDTRDAAQVDVQHLIDNGVLREGKAKTEPAPSNKAEKAAPKNKSA</sequence>
<evidence type="ECO:0000313" key="3">
    <source>
        <dbReference type="Proteomes" id="UP000702952"/>
    </source>
</evidence>
<feature type="region of interest" description="Disordered" evidence="1">
    <location>
        <begin position="38"/>
        <end position="63"/>
    </location>
</feature>
<reference evidence="2" key="1">
    <citation type="journal article" date="2020" name="Science">
        <title>Unexpected conservation and global transmission of agrobacterial virulence plasmids.</title>
        <authorList>
            <person name="Weisberg A.J."/>
            <person name="Davis E.W. 2nd"/>
            <person name="Tabima J."/>
            <person name="Belcher M.S."/>
            <person name="Miller M."/>
            <person name="Kuo C.H."/>
            <person name="Loper J.E."/>
            <person name="Grunwald N.J."/>
            <person name="Putnam M.L."/>
            <person name="Chang J.H."/>
        </authorList>
    </citation>
    <scope>NUCLEOTIDE SEQUENCE</scope>
    <source>
        <strain evidence="2">17-1853-1a</strain>
    </source>
</reference>
<dbReference type="EMBL" id="JAAMAY010000002">
    <property type="protein sequence ID" value="NTC26609.1"/>
    <property type="molecule type" value="Genomic_DNA"/>
</dbReference>
<name>A0AA44F004_AGRTU</name>
<proteinExistence type="predicted"/>
<accession>A0AA44F004</accession>
<organism evidence="2 3">
    <name type="scientific">Agrobacterium tumefaciens</name>
    <dbReference type="NCBI Taxonomy" id="358"/>
    <lineage>
        <taxon>Bacteria</taxon>
        <taxon>Pseudomonadati</taxon>
        <taxon>Pseudomonadota</taxon>
        <taxon>Alphaproteobacteria</taxon>
        <taxon>Hyphomicrobiales</taxon>
        <taxon>Rhizobiaceae</taxon>
        <taxon>Rhizobium/Agrobacterium group</taxon>
        <taxon>Agrobacterium</taxon>
        <taxon>Agrobacterium tumefaciens complex</taxon>
    </lineage>
</organism>
<dbReference type="AlphaFoldDB" id="A0AA44F004"/>
<gene>
    <name evidence="2" type="ORF">G6M46_00370</name>
</gene>
<evidence type="ECO:0000313" key="2">
    <source>
        <dbReference type="EMBL" id="NTC26609.1"/>
    </source>
</evidence>
<evidence type="ECO:0000256" key="1">
    <source>
        <dbReference type="SAM" id="MobiDB-lite"/>
    </source>
</evidence>
<protein>
    <submittedName>
        <fullName evidence="2">Uncharacterized protein</fullName>
    </submittedName>
</protein>
<dbReference type="RefSeq" id="WP_065658388.1">
    <property type="nucleotide sequence ID" value="NZ_CP123838.1"/>
</dbReference>